<dbReference type="RefSeq" id="WP_078253517.1">
    <property type="nucleotide sequence ID" value="NZ_MUYU01000006.1"/>
</dbReference>
<gene>
    <name evidence="2" type="ORF">B0680_02785</name>
</gene>
<dbReference type="Proteomes" id="UP000189800">
    <property type="component" value="Unassembled WGS sequence"/>
</dbReference>
<reference evidence="2 3" key="1">
    <citation type="submission" date="2017-02" db="EMBL/GenBank/DDBJ databases">
        <title>Draft genome sequence of Moraxella pluranimalium CCUG 54913T type strain.</title>
        <authorList>
            <person name="Salva-Serra F."/>
            <person name="Engstrom-Jakobsson H."/>
            <person name="Thorell K."/>
            <person name="Jaen-Luchoro D."/>
            <person name="Gonzales-Siles L."/>
            <person name="Karlsson R."/>
            <person name="Yazdan S."/>
            <person name="Boulund F."/>
            <person name="Johnning A."/>
            <person name="Engstrand L."/>
            <person name="Kristiansson E."/>
            <person name="Moore E."/>
        </authorList>
    </citation>
    <scope>NUCLEOTIDE SEQUENCE [LARGE SCALE GENOMIC DNA]</scope>
    <source>
        <strain evidence="2 3">CCUG 54913</strain>
    </source>
</reference>
<organism evidence="2 3">
    <name type="scientific">Moraxella pluranimalium</name>
    <dbReference type="NCBI Taxonomy" id="470453"/>
    <lineage>
        <taxon>Bacteria</taxon>
        <taxon>Pseudomonadati</taxon>
        <taxon>Pseudomonadota</taxon>
        <taxon>Gammaproteobacteria</taxon>
        <taxon>Moraxellales</taxon>
        <taxon>Moraxellaceae</taxon>
        <taxon>Moraxella</taxon>
    </lineage>
</organism>
<evidence type="ECO:0000256" key="1">
    <source>
        <dbReference type="SAM" id="SignalP"/>
    </source>
</evidence>
<evidence type="ECO:0000313" key="3">
    <source>
        <dbReference type="Proteomes" id="UP000189800"/>
    </source>
</evidence>
<feature type="signal peptide" evidence="1">
    <location>
        <begin position="1"/>
        <end position="19"/>
    </location>
</feature>
<name>A0A1T0CTT2_9GAMM</name>
<accession>A0A1T0CTT2</accession>
<dbReference type="AlphaFoldDB" id="A0A1T0CTT2"/>
<keyword evidence="3" id="KW-1185">Reference proteome</keyword>
<evidence type="ECO:0000313" key="2">
    <source>
        <dbReference type="EMBL" id="OOS25756.1"/>
    </source>
</evidence>
<feature type="chain" id="PRO_5013204752" evidence="1">
    <location>
        <begin position="20"/>
        <end position="190"/>
    </location>
</feature>
<keyword evidence="1" id="KW-0732">Signal</keyword>
<proteinExistence type="predicted"/>
<dbReference type="EMBL" id="MUYU01000006">
    <property type="protein sequence ID" value="OOS25756.1"/>
    <property type="molecule type" value="Genomic_DNA"/>
</dbReference>
<comment type="caution">
    <text evidence="2">The sequence shown here is derived from an EMBL/GenBank/DDBJ whole genome shotgun (WGS) entry which is preliminary data.</text>
</comment>
<dbReference type="OrthoDB" id="6685566at2"/>
<sequence length="190" mass="21994">MKLALFGITLCLFANVSFAADWTPVFKAWETHAEDSDILRSVTYNPNISWDDLHGWTTAGRPNPDSNDLVLIKKFDTSQLLHIPEPYRSDIVLIEYESVYDTHIGNMKDTIYLQNATLYGLPITKIVDYGAEGEEMHTTVYFDKMSNTQYRNLKKIKLKYRNDDWCDGGHQAEFRKDKYNQVTLFFSQGC</sequence>
<protein>
    <submittedName>
        <fullName evidence="2">Uncharacterized protein</fullName>
    </submittedName>
</protein>